<gene>
    <name evidence="1" type="ORF">SAMN02745124_03767</name>
</gene>
<protein>
    <submittedName>
        <fullName evidence="1">Thymidylate synthase (FAD)</fullName>
    </submittedName>
</protein>
<proteinExistence type="predicted"/>
<organism evidence="1 2">
    <name type="scientific">Desulfofustis glycolicus DSM 9705</name>
    <dbReference type="NCBI Taxonomy" id="1121409"/>
    <lineage>
        <taxon>Bacteria</taxon>
        <taxon>Pseudomonadati</taxon>
        <taxon>Thermodesulfobacteriota</taxon>
        <taxon>Desulfobulbia</taxon>
        <taxon>Desulfobulbales</taxon>
        <taxon>Desulfocapsaceae</taxon>
        <taxon>Desulfofustis</taxon>
    </lineage>
</organism>
<name>A0A1M5Y965_9BACT</name>
<dbReference type="AlphaFoldDB" id="A0A1M5Y965"/>
<dbReference type="STRING" id="1121409.SAMN02745124_03767"/>
<dbReference type="InterPro" id="IPR003669">
    <property type="entry name" value="Thymidylate_synthase_ThyX"/>
</dbReference>
<dbReference type="GO" id="GO:0004799">
    <property type="term" value="F:thymidylate synthase activity"/>
    <property type="evidence" value="ECO:0007669"/>
    <property type="project" value="TreeGrafter"/>
</dbReference>
<evidence type="ECO:0000313" key="2">
    <source>
        <dbReference type="Proteomes" id="UP000184139"/>
    </source>
</evidence>
<evidence type="ECO:0000313" key="1">
    <source>
        <dbReference type="EMBL" id="SHI08595.1"/>
    </source>
</evidence>
<dbReference type="PROSITE" id="PS51331">
    <property type="entry name" value="THYX"/>
    <property type="match status" value="1"/>
</dbReference>
<dbReference type="PANTHER" id="PTHR34934:SF1">
    <property type="entry name" value="FLAVIN-DEPENDENT THYMIDYLATE SYNTHASE"/>
    <property type="match status" value="1"/>
</dbReference>
<dbReference type="Gene3D" id="3.30.1360.170">
    <property type="match status" value="2"/>
</dbReference>
<reference evidence="1 2" key="1">
    <citation type="submission" date="2016-11" db="EMBL/GenBank/DDBJ databases">
        <authorList>
            <person name="Jaros S."/>
            <person name="Januszkiewicz K."/>
            <person name="Wedrychowicz H."/>
        </authorList>
    </citation>
    <scope>NUCLEOTIDE SEQUENCE [LARGE SCALE GENOMIC DNA]</scope>
    <source>
        <strain evidence="1 2">DSM 9705</strain>
    </source>
</reference>
<sequence length="310" mass="34896">MLIVEPSYQIQDELDQASLVVRLEACGRICYKSEELISSNSALPFVKKIAAHGHNSVLEMAVVTLLLNGDLEPESLYALQPKYLVIDPYQDGLLVTGSVRAFRECAGHASRSRLVAAMVGFLAGRHPYLFEGVADSAKTSADTGGISVEKMALPAVEQLPGPLLLRHRYVGVKFIVNRAVTHELVRHRPCSFLQESQRYCRYSQDKFGNQVSFIKPMFFNQDSAEYKLWLRAMEQTEQIYLQLLATSTPQAARTVLPNSCKTEIITYCNLAQWRHIFSLRTIPAAEPSMREIMIPLAAELQRRYPVLQHV</sequence>
<dbReference type="GO" id="GO:0050660">
    <property type="term" value="F:flavin adenine dinucleotide binding"/>
    <property type="evidence" value="ECO:0007669"/>
    <property type="project" value="InterPro"/>
</dbReference>
<dbReference type="Proteomes" id="UP000184139">
    <property type="component" value="Unassembled WGS sequence"/>
</dbReference>
<dbReference type="CDD" id="cd20175">
    <property type="entry name" value="ThyX"/>
    <property type="match status" value="1"/>
</dbReference>
<dbReference type="GO" id="GO:0070402">
    <property type="term" value="F:NADPH binding"/>
    <property type="evidence" value="ECO:0007669"/>
    <property type="project" value="TreeGrafter"/>
</dbReference>
<accession>A0A1M5Y965</accession>
<dbReference type="PANTHER" id="PTHR34934">
    <property type="entry name" value="FLAVIN-DEPENDENT THYMIDYLATE SYNTHASE"/>
    <property type="match status" value="1"/>
</dbReference>
<dbReference type="GO" id="GO:0006231">
    <property type="term" value="P:dTMP biosynthetic process"/>
    <property type="evidence" value="ECO:0007669"/>
    <property type="project" value="InterPro"/>
</dbReference>
<dbReference type="RefSeq" id="WP_073378529.1">
    <property type="nucleotide sequence ID" value="NZ_FQXS01000030.1"/>
</dbReference>
<dbReference type="SUPFAM" id="SSF69796">
    <property type="entry name" value="Thymidylate synthase-complementing protein Thy1"/>
    <property type="match status" value="1"/>
</dbReference>
<dbReference type="GO" id="GO:0050797">
    <property type="term" value="F:thymidylate synthase (FAD) activity"/>
    <property type="evidence" value="ECO:0007669"/>
    <property type="project" value="InterPro"/>
</dbReference>
<dbReference type="EMBL" id="FQXS01000030">
    <property type="protein sequence ID" value="SHI08595.1"/>
    <property type="molecule type" value="Genomic_DNA"/>
</dbReference>
<dbReference type="Pfam" id="PF02511">
    <property type="entry name" value="Thy1"/>
    <property type="match status" value="1"/>
</dbReference>
<dbReference type="InterPro" id="IPR036098">
    <property type="entry name" value="Thymidylate_synthase_ThyX_sf"/>
</dbReference>
<keyword evidence="2" id="KW-1185">Reference proteome</keyword>
<dbReference type="OrthoDB" id="9780625at2"/>